<protein>
    <submittedName>
        <fullName evidence="2">Uncharacterized protein</fullName>
    </submittedName>
</protein>
<dbReference type="AlphaFoldDB" id="A0AA36EY92"/>
<proteinExistence type="predicted"/>
<name>A0AA36EY92_OCTVU</name>
<keyword evidence="3" id="KW-1185">Reference proteome</keyword>
<evidence type="ECO:0000313" key="2">
    <source>
        <dbReference type="EMBL" id="CAI9717709.1"/>
    </source>
</evidence>
<feature type="region of interest" description="Disordered" evidence="1">
    <location>
        <begin position="1"/>
        <end position="20"/>
    </location>
</feature>
<organism evidence="2 3">
    <name type="scientific">Octopus vulgaris</name>
    <name type="common">Common octopus</name>
    <dbReference type="NCBI Taxonomy" id="6645"/>
    <lineage>
        <taxon>Eukaryota</taxon>
        <taxon>Metazoa</taxon>
        <taxon>Spiralia</taxon>
        <taxon>Lophotrochozoa</taxon>
        <taxon>Mollusca</taxon>
        <taxon>Cephalopoda</taxon>
        <taxon>Coleoidea</taxon>
        <taxon>Octopodiformes</taxon>
        <taxon>Octopoda</taxon>
        <taxon>Incirrata</taxon>
        <taxon>Octopodidae</taxon>
        <taxon>Octopus</taxon>
    </lineage>
</organism>
<sequence>MNLNDYTTTNNYNNNNNNDDDSNNKNFFIFATNASTKSILKKSEKNCGRRGNLNYILKLIHRSQHQQSPVNIHTILYIKIREDLGGEQSITSTTSKLFLELNHFQPLLCVTFYFEIRIASSLYIYICEIADHGCYFQHGGIS</sequence>
<evidence type="ECO:0000256" key="1">
    <source>
        <dbReference type="SAM" id="MobiDB-lite"/>
    </source>
</evidence>
<dbReference type="Proteomes" id="UP001162480">
    <property type="component" value="Chromosome 2"/>
</dbReference>
<dbReference type="EMBL" id="OX597815">
    <property type="protein sequence ID" value="CAI9717709.1"/>
    <property type="molecule type" value="Genomic_DNA"/>
</dbReference>
<feature type="compositionally biased region" description="Low complexity" evidence="1">
    <location>
        <begin position="1"/>
        <end position="17"/>
    </location>
</feature>
<evidence type="ECO:0000313" key="3">
    <source>
        <dbReference type="Proteomes" id="UP001162480"/>
    </source>
</evidence>
<reference evidence="2" key="1">
    <citation type="submission" date="2023-08" db="EMBL/GenBank/DDBJ databases">
        <authorList>
            <person name="Alioto T."/>
            <person name="Alioto T."/>
            <person name="Gomez Garrido J."/>
        </authorList>
    </citation>
    <scope>NUCLEOTIDE SEQUENCE</scope>
</reference>
<accession>A0AA36EY92</accession>
<gene>
    <name evidence="2" type="ORF">OCTVUL_1B012688</name>
</gene>